<keyword evidence="3" id="KW-0723">Serine/threonine-protein kinase</keyword>
<dbReference type="PANTHER" id="PTHR48006:SF92">
    <property type="entry name" value="LRR RECEPTOR-LIKE SERINE_THREONINE-PROTEIN KINASE GSO1"/>
    <property type="match status" value="1"/>
</dbReference>
<evidence type="ECO:0000256" key="10">
    <source>
        <dbReference type="ARBA" id="ARBA00022989"/>
    </source>
</evidence>
<evidence type="ECO:0000256" key="7">
    <source>
        <dbReference type="ARBA" id="ARBA00022741"/>
    </source>
</evidence>
<feature type="compositionally biased region" description="Polar residues" evidence="17">
    <location>
        <begin position="625"/>
        <end position="641"/>
    </location>
</feature>
<evidence type="ECO:0000256" key="5">
    <source>
        <dbReference type="ARBA" id="ARBA00022692"/>
    </source>
</evidence>
<keyword evidence="7 16" id="KW-0547">Nucleotide-binding</keyword>
<evidence type="ECO:0000256" key="16">
    <source>
        <dbReference type="PROSITE-ProRule" id="PRU10141"/>
    </source>
</evidence>
<feature type="transmembrane region" description="Helical" evidence="18">
    <location>
        <begin position="230"/>
        <end position="252"/>
    </location>
</feature>
<dbReference type="STRING" id="105231.A0A1Y1I750"/>
<evidence type="ECO:0000256" key="8">
    <source>
        <dbReference type="ARBA" id="ARBA00022777"/>
    </source>
</evidence>
<organism evidence="20 21">
    <name type="scientific">Klebsormidium nitens</name>
    <name type="common">Green alga</name>
    <name type="synonym">Ulothrix nitens</name>
    <dbReference type="NCBI Taxonomy" id="105231"/>
    <lineage>
        <taxon>Eukaryota</taxon>
        <taxon>Viridiplantae</taxon>
        <taxon>Streptophyta</taxon>
        <taxon>Klebsormidiophyceae</taxon>
        <taxon>Klebsormidiales</taxon>
        <taxon>Klebsormidiaceae</taxon>
        <taxon>Klebsormidium</taxon>
    </lineage>
</organism>
<evidence type="ECO:0000313" key="20">
    <source>
        <dbReference type="EMBL" id="GAQ86784.1"/>
    </source>
</evidence>
<keyword evidence="4" id="KW-0808">Transferase</keyword>
<accession>A0A1Y1I750</accession>
<dbReference type="InterPro" id="IPR011009">
    <property type="entry name" value="Kinase-like_dom_sf"/>
</dbReference>
<keyword evidence="10 18" id="KW-1133">Transmembrane helix</keyword>
<evidence type="ECO:0000256" key="6">
    <source>
        <dbReference type="ARBA" id="ARBA00022729"/>
    </source>
</evidence>
<evidence type="ECO:0000256" key="2">
    <source>
        <dbReference type="ARBA" id="ARBA00012513"/>
    </source>
</evidence>
<dbReference type="AlphaFoldDB" id="A0A1Y1I750"/>
<dbReference type="InterPro" id="IPR000719">
    <property type="entry name" value="Prot_kinase_dom"/>
</dbReference>
<evidence type="ECO:0000256" key="14">
    <source>
        <dbReference type="ARBA" id="ARBA00047899"/>
    </source>
</evidence>
<comment type="catalytic activity">
    <reaction evidence="14">
        <text>L-threonyl-[protein] + ATP = O-phospho-L-threonyl-[protein] + ADP + H(+)</text>
        <dbReference type="Rhea" id="RHEA:46608"/>
        <dbReference type="Rhea" id="RHEA-COMP:11060"/>
        <dbReference type="Rhea" id="RHEA-COMP:11605"/>
        <dbReference type="ChEBI" id="CHEBI:15378"/>
        <dbReference type="ChEBI" id="CHEBI:30013"/>
        <dbReference type="ChEBI" id="CHEBI:30616"/>
        <dbReference type="ChEBI" id="CHEBI:61977"/>
        <dbReference type="ChEBI" id="CHEBI:456216"/>
        <dbReference type="EC" id="2.7.11.1"/>
    </reaction>
</comment>
<dbReference type="InterPro" id="IPR051824">
    <property type="entry name" value="LRR_Rcpt-Like_S/T_Kinase"/>
</dbReference>
<comment type="catalytic activity">
    <reaction evidence="15">
        <text>L-seryl-[protein] + ATP = O-phospho-L-seryl-[protein] + ADP + H(+)</text>
        <dbReference type="Rhea" id="RHEA:17989"/>
        <dbReference type="Rhea" id="RHEA-COMP:9863"/>
        <dbReference type="Rhea" id="RHEA-COMP:11604"/>
        <dbReference type="ChEBI" id="CHEBI:15378"/>
        <dbReference type="ChEBI" id="CHEBI:29999"/>
        <dbReference type="ChEBI" id="CHEBI:30616"/>
        <dbReference type="ChEBI" id="CHEBI:83421"/>
        <dbReference type="ChEBI" id="CHEBI:456216"/>
        <dbReference type="EC" id="2.7.11.1"/>
    </reaction>
</comment>
<dbReference type="EC" id="2.7.11.1" evidence="2"/>
<dbReference type="Pfam" id="PF00069">
    <property type="entry name" value="Pkinase"/>
    <property type="match status" value="1"/>
</dbReference>
<dbReference type="FunFam" id="1.10.510.10:FF:000287">
    <property type="entry name" value="probable LRR receptor-like serine/threonine-protein kinase RKF3"/>
    <property type="match status" value="1"/>
</dbReference>
<keyword evidence="21" id="KW-1185">Reference proteome</keyword>
<dbReference type="CDD" id="cd14066">
    <property type="entry name" value="STKc_IRAK"/>
    <property type="match status" value="1"/>
</dbReference>
<dbReference type="Gene3D" id="1.10.510.10">
    <property type="entry name" value="Transferase(Phosphotransferase) domain 1"/>
    <property type="match status" value="1"/>
</dbReference>
<dbReference type="InterPro" id="IPR017441">
    <property type="entry name" value="Protein_kinase_ATP_BS"/>
</dbReference>
<evidence type="ECO:0000256" key="17">
    <source>
        <dbReference type="SAM" id="MobiDB-lite"/>
    </source>
</evidence>
<evidence type="ECO:0000256" key="11">
    <source>
        <dbReference type="ARBA" id="ARBA00023136"/>
    </source>
</evidence>
<comment type="subcellular location">
    <subcellularLocation>
        <location evidence="1">Membrane</location>
        <topology evidence="1">Single-pass type I membrane protein</topology>
    </subcellularLocation>
</comment>
<dbReference type="OrthoDB" id="4062651at2759"/>
<keyword evidence="11 18" id="KW-0472">Membrane</keyword>
<dbReference type="GO" id="GO:0004674">
    <property type="term" value="F:protein serine/threonine kinase activity"/>
    <property type="evidence" value="ECO:0007669"/>
    <property type="project" value="UniProtKB-KW"/>
</dbReference>
<keyword evidence="8 20" id="KW-0418">Kinase</keyword>
<evidence type="ECO:0000256" key="1">
    <source>
        <dbReference type="ARBA" id="ARBA00004479"/>
    </source>
</evidence>
<evidence type="ECO:0000256" key="9">
    <source>
        <dbReference type="ARBA" id="ARBA00022840"/>
    </source>
</evidence>
<dbReference type="GO" id="GO:0005524">
    <property type="term" value="F:ATP binding"/>
    <property type="evidence" value="ECO:0007669"/>
    <property type="project" value="UniProtKB-UniRule"/>
</dbReference>
<keyword evidence="6" id="KW-0732">Signal</keyword>
<protein>
    <recommendedName>
        <fullName evidence="2">non-specific serine/threonine protein kinase</fullName>
        <ecNumber evidence="2">2.7.11.1</ecNumber>
    </recommendedName>
</protein>
<feature type="domain" description="Protein kinase" evidence="19">
    <location>
        <begin position="298"/>
        <end position="587"/>
    </location>
</feature>
<dbReference type="Gene3D" id="3.30.200.20">
    <property type="entry name" value="Phosphorylase Kinase, domain 1"/>
    <property type="match status" value="1"/>
</dbReference>
<dbReference type="Proteomes" id="UP000054558">
    <property type="component" value="Unassembled WGS sequence"/>
</dbReference>
<dbReference type="PROSITE" id="PS00108">
    <property type="entry name" value="PROTEIN_KINASE_ST"/>
    <property type="match status" value="1"/>
</dbReference>
<dbReference type="InterPro" id="IPR008271">
    <property type="entry name" value="Ser/Thr_kinase_AS"/>
</dbReference>
<dbReference type="GO" id="GO:0004672">
    <property type="term" value="F:protein kinase activity"/>
    <property type="evidence" value="ECO:0000318"/>
    <property type="project" value="GO_Central"/>
</dbReference>
<reference evidence="20 21" key="1">
    <citation type="journal article" date="2014" name="Nat. Commun.">
        <title>Klebsormidium flaccidum genome reveals primary factors for plant terrestrial adaptation.</title>
        <authorList>
            <person name="Hori K."/>
            <person name="Maruyama F."/>
            <person name="Fujisawa T."/>
            <person name="Togashi T."/>
            <person name="Yamamoto N."/>
            <person name="Seo M."/>
            <person name="Sato S."/>
            <person name="Yamada T."/>
            <person name="Mori H."/>
            <person name="Tajima N."/>
            <person name="Moriyama T."/>
            <person name="Ikeuchi M."/>
            <person name="Watanabe M."/>
            <person name="Wada H."/>
            <person name="Kobayashi K."/>
            <person name="Saito M."/>
            <person name="Masuda T."/>
            <person name="Sasaki-Sekimoto Y."/>
            <person name="Mashiguchi K."/>
            <person name="Awai K."/>
            <person name="Shimojima M."/>
            <person name="Masuda S."/>
            <person name="Iwai M."/>
            <person name="Nobusawa T."/>
            <person name="Narise T."/>
            <person name="Kondo S."/>
            <person name="Saito H."/>
            <person name="Sato R."/>
            <person name="Murakawa M."/>
            <person name="Ihara Y."/>
            <person name="Oshima-Yamada Y."/>
            <person name="Ohtaka K."/>
            <person name="Satoh M."/>
            <person name="Sonobe K."/>
            <person name="Ishii M."/>
            <person name="Ohtani R."/>
            <person name="Kanamori-Sato M."/>
            <person name="Honoki R."/>
            <person name="Miyazaki D."/>
            <person name="Mochizuki H."/>
            <person name="Umetsu J."/>
            <person name="Higashi K."/>
            <person name="Shibata D."/>
            <person name="Kamiya Y."/>
            <person name="Sato N."/>
            <person name="Nakamura Y."/>
            <person name="Tabata S."/>
            <person name="Ida S."/>
            <person name="Kurokawa K."/>
            <person name="Ohta H."/>
        </authorList>
    </citation>
    <scope>NUCLEOTIDE SEQUENCE [LARGE SCALE GENOMIC DNA]</scope>
    <source>
        <strain evidence="20 21">NIES-2285</strain>
    </source>
</reference>
<dbReference type="PROSITE" id="PS00107">
    <property type="entry name" value="PROTEIN_KINASE_ATP"/>
    <property type="match status" value="1"/>
</dbReference>
<feature type="binding site" evidence="16">
    <location>
        <position position="325"/>
    </location>
    <ligand>
        <name>ATP</name>
        <dbReference type="ChEBI" id="CHEBI:30616"/>
    </ligand>
</feature>
<evidence type="ECO:0000256" key="3">
    <source>
        <dbReference type="ARBA" id="ARBA00022527"/>
    </source>
</evidence>
<dbReference type="GO" id="GO:0045088">
    <property type="term" value="P:regulation of innate immune response"/>
    <property type="evidence" value="ECO:0000318"/>
    <property type="project" value="GO_Central"/>
</dbReference>
<evidence type="ECO:0000256" key="18">
    <source>
        <dbReference type="SAM" id="Phobius"/>
    </source>
</evidence>
<evidence type="ECO:0000256" key="15">
    <source>
        <dbReference type="ARBA" id="ARBA00048679"/>
    </source>
</evidence>
<dbReference type="InterPro" id="IPR043891">
    <property type="entry name" value="SPARK"/>
</dbReference>
<dbReference type="SUPFAM" id="SSF56112">
    <property type="entry name" value="Protein kinase-like (PK-like)"/>
    <property type="match status" value="1"/>
</dbReference>
<proteinExistence type="predicted"/>
<dbReference type="PROSITE" id="PS50011">
    <property type="entry name" value="PROTEIN_KINASE_DOM"/>
    <property type="match status" value="1"/>
</dbReference>
<feature type="region of interest" description="Disordered" evidence="17">
    <location>
        <begin position="620"/>
        <end position="663"/>
    </location>
</feature>
<evidence type="ECO:0000256" key="12">
    <source>
        <dbReference type="ARBA" id="ARBA00023170"/>
    </source>
</evidence>
<name>A0A1Y1I750_KLENI</name>
<evidence type="ECO:0000313" key="21">
    <source>
        <dbReference type="Proteomes" id="UP000054558"/>
    </source>
</evidence>
<evidence type="ECO:0000256" key="13">
    <source>
        <dbReference type="ARBA" id="ARBA00023180"/>
    </source>
</evidence>
<dbReference type="OMA" id="TMTYHND"/>
<gene>
    <name evidence="20" type="ORF">KFL_003110060</name>
</gene>
<keyword evidence="13" id="KW-0325">Glycoprotein</keyword>
<keyword evidence="5 18" id="KW-0812">Transmembrane</keyword>
<dbReference type="SMART" id="SM00220">
    <property type="entry name" value="S_TKc"/>
    <property type="match status" value="1"/>
</dbReference>
<feature type="compositionally biased region" description="Acidic residues" evidence="17">
    <location>
        <begin position="653"/>
        <end position="663"/>
    </location>
</feature>
<evidence type="ECO:0000256" key="4">
    <source>
        <dbReference type="ARBA" id="ARBA00022679"/>
    </source>
</evidence>
<sequence length="663" mass="71691">MTAAAYPVVVANGISGCIRQVPIVKLDQSPVCDALNLDEIDFSSVALSCGSAQIRSDRCCDLMLGIAGQAHSIYANQTGHSIPQDQAQACSAAVNSRLVKAGVMTSFVVERCQLGPFPFLFAAGCYNYSNFDARIPDQLLGPLMDACNPIQANCSNNTCQMQLESTTAYLANSSNPRILWLCANMVMSHYLMRYDSLSDISARLNCLLSYPAPLALGVLIQTSRTLTPSAITGIVFSCIAFLIIVFVTASVYKRRLPNKGLDGCLGSGIKGSKQWTGIPGLTLESFTYSALRRATKNFDETRLLGQGGSGKVFMGELRSKRVAVKVISRETLAGGAKEFQNEVLSMARCRHRHLVSLEGCCNSPKHYILVHEFMENGSLDAHLYRPRGGAHVTQNGGQPRFLDWPTRMKIALGAAKGLAFLHEGCKPRILHRDIKPSNILLDSDFEAKVADFGLAKLTADGDTHLTASIAGTWGFMAPEYATSGRLTDKSDVYSFGVVLLTLIAGRRPIEPLEEQDKVYLIEWAWTLAEADALRELLDVRLTSALKEHATAIDRVTRIALLCIHTQVNLRPTMSECIRMLTGTDPVSALRLGTIFTPSSLATPGPSSDWISTDGSAGLSGASRGVLSNQSGHSELSNQSISGAELERRNASLEMDDLEPGFGT</sequence>
<dbReference type="GO" id="GO:0016020">
    <property type="term" value="C:membrane"/>
    <property type="evidence" value="ECO:0007669"/>
    <property type="project" value="UniProtKB-SubCell"/>
</dbReference>
<keyword evidence="9 16" id="KW-0067">ATP-binding</keyword>
<evidence type="ECO:0000259" key="19">
    <source>
        <dbReference type="PROSITE" id="PS50011"/>
    </source>
</evidence>
<dbReference type="Pfam" id="PF19160">
    <property type="entry name" value="SPARK"/>
    <property type="match status" value="1"/>
</dbReference>
<dbReference type="PANTHER" id="PTHR48006">
    <property type="entry name" value="LEUCINE-RICH REPEAT-CONTAINING PROTEIN DDB_G0281931-RELATED"/>
    <property type="match status" value="1"/>
</dbReference>
<keyword evidence="12" id="KW-0675">Receptor</keyword>
<dbReference type="EMBL" id="DF237260">
    <property type="protein sequence ID" value="GAQ86784.1"/>
    <property type="molecule type" value="Genomic_DNA"/>
</dbReference>